<dbReference type="GO" id="GO:0005815">
    <property type="term" value="C:microtubule organizing center"/>
    <property type="evidence" value="ECO:0007669"/>
    <property type="project" value="TreeGrafter"/>
</dbReference>
<feature type="compositionally biased region" description="Low complexity" evidence="6">
    <location>
        <begin position="656"/>
        <end position="669"/>
    </location>
</feature>
<feature type="compositionally biased region" description="Polar residues" evidence="6">
    <location>
        <begin position="685"/>
        <end position="729"/>
    </location>
</feature>
<dbReference type="EMBL" id="CAJOBD010000077">
    <property type="protein sequence ID" value="CAF3565905.1"/>
    <property type="molecule type" value="Genomic_DNA"/>
</dbReference>
<evidence type="ECO:0000256" key="2">
    <source>
        <dbReference type="ARBA" id="ARBA00022490"/>
    </source>
</evidence>
<dbReference type="PROSITE" id="PS50077">
    <property type="entry name" value="HEAT_REPEAT"/>
    <property type="match status" value="1"/>
</dbReference>
<dbReference type="InterPro" id="IPR016024">
    <property type="entry name" value="ARM-type_fold"/>
</dbReference>
<dbReference type="GO" id="GO:0045180">
    <property type="term" value="C:basal cortex"/>
    <property type="evidence" value="ECO:0007669"/>
    <property type="project" value="TreeGrafter"/>
</dbReference>
<keyword evidence="3" id="KW-0677">Repeat</keyword>
<feature type="compositionally biased region" description="Low complexity" evidence="6">
    <location>
        <begin position="730"/>
        <end position="752"/>
    </location>
</feature>
<evidence type="ECO:0000256" key="6">
    <source>
        <dbReference type="SAM" id="MobiDB-lite"/>
    </source>
</evidence>
<evidence type="ECO:0000256" key="5">
    <source>
        <dbReference type="PROSITE-ProRule" id="PRU00103"/>
    </source>
</evidence>
<evidence type="ECO:0000256" key="4">
    <source>
        <dbReference type="ARBA" id="ARBA00023212"/>
    </source>
</evidence>
<evidence type="ECO:0000259" key="7">
    <source>
        <dbReference type="SMART" id="SM01349"/>
    </source>
</evidence>
<dbReference type="SUPFAM" id="SSF48371">
    <property type="entry name" value="ARM repeat"/>
    <property type="match status" value="2"/>
</dbReference>
<dbReference type="Proteomes" id="UP000663836">
    <property type="component" value="Unassembled WGS sequence"/>
</dbReference>
<feature type="region of interest" description="Disordered" evidence="6">
    <location>
        <begin position="1113"/>
        <end position="1145"/>
    </location>
</feature>
<feature type="compositionally biased region" description="Polar residues" evidence="6">
    <location>
        <begin position="274"/>
        <end position="294"/>
    </location>
</feature>
<feature type="region of interest" description="Disordered" evidence="6">
    <location>
        <begin position="596"/>
        <end position="623"/>
    </location>
</feature>
<accession>A0A818L849</accession>
<gene>
    <name evidence="8" type="ORF">JBS370_LOCUS2072</name>
</gene>
<feature type="region of interest" description="Disordered" evidence="6">
    <location>
        <begin position="652"/>
        <end position="673"/>
    </location>
</feature>
<feature type="domain" description="TOG" evidence="7">
    <location>
        <begin position="370"/>
        <end position="606"/>
    </location>
</feature>
<evidence type="ECO:0000256" key="1">
    <source>
        <dbReference type="ARBA" id="ARBA00004245"/>
    </source>
</evidence>
<dbReference type="PANTHER" id="PTHR21567:SF9">
    <property type="entry name" value="CLIP-ASSOCIATING PROTEIN"/>
    <property type="match status" value="1"/>
</dbReference>
<name>A0A818L849_9BILA</name>
<dbReference type="GO" id="GO:1902903">
    <property type="term" value="P:regulation of supramolecular fiber organization"/>
    <property type="evidence" value="ECO:0007669"/>
    <property type="project" value="UniProtKB-ARBA"/>
</dbReference>
<dbReference type="SMART" id="SM01349">
    <property type="entry name" value="TOG"/>
    <property type="match status" value="3"/>
</dbReference>
<feature type="repeat" description="HEAT" evidence="5">
    <location>
        <begin position="172"/>
        <end position="206"/>
    </location>
</feature>
<feature type="domain" description="TOG" evidence="7">
    <location>
        <begin position="1159"/>
        <end position="1397"/>
    </location>
</feature>
<dbReference type="InterPro" id="IPR034085">
    <property type="entry name" value="TOG"/>
</dbReference>
<reference evidence="8" key="1">
    <citation type="submission" date="2021-02" db="EMBL/GenBank/DDBJ databases">
        <authorList>
            <person name="Nowell W R."/>
        </authorList>
    </citation>
    <scope>NUCLEOTIDE SEQUENCE</scope>
</reference>
<dbReference type="Gene3D" id="1.25.10.10">
    <property type="entry name" value="Leucine-rich Repeat Variant"/>
    <property type="match status" value="4"/>
</dbReference>
<keyword evidence="4" id="KW-0206">Cytoskeleton</keyword>
<feature type="region of interest" description="Disordered" evidence="6">
    <location>
        <begin position="317"/>
        <end position="342"/>
    </location>
</feature>
<dbReference type="GO" id="GO:0008017">
    <property type="term" value="F:microtubule binding"/>
    <property type="evidence" value="ECO:0007669"/>
    <property type="project" value="TreeGrafter"/>
</dbReference>
<protein>
    <recommendedName>
        <fullName evidence="7">TOG domain-containing protein</fullName>
    </recommendedName>
</protein>
<dbReference type="GO" id="GO:0031110">
    <property type="term" value="P:regulation of microtubule polymerization or depolymerization"/>
    <property type="evidence" value="ECO:0007669"/>
    <property type="project" value="UniProtKB-ARBA"/>
</dbReference>
<dbReference type="PANTHER" id="PTHR21567">
    <property type="entry name" value="CLASP"/>
    <property type="match status" value="1"/>
</dbReference>
<evidence type="ECO:0000313" key="8">
    <source>
        <dbReference type="EMBL" id="CAF3565905.1"/>
    </source>
</evidence>
<dbReference type="InterPro" id="IPR024395">
    <property type="entry name" value="CLASP_N_dom"/>
</dbReference>
<organism evidence="8 9">
    <name type="scientific">Rotaria sordida</name>
    <dbReference type="NCBI Taxonomy" id="392033"/>
    <lineage>
        <taxon>Eukaryota</taxon>
        <taxon>Metazoa</taxon>
        <taxon>Spiralia</taxon>
        <taxon>Gnathifera</taxon>
        <taxon>Rotifera</taxon>
        <taxon>Eurotatoria</taxon>
        <taxon>Bdelloidea</taxon>
        <taxon>Philodinida</taxon>
        <taxon>Philodinidae</taxon>
        <taxon>Rotaria</taxon>
    </lineage>
</organism>
<dbReference type="InterPro" id="IPR021133">
    <property type="entry name" value="HEAT_type_2"/>
</dbReference>
<dbReference type="Pfam" id="PF21040">
    <property type="entry name" value="CEP104-like_TOG"/>
    <property type="match status" value="1"/>
</dbReference>
<feature type="region of interest" description="Disordered" evidence="6">
    <location>
        <begin position="1056"/>
        <end position="1075"/>
    </location>
</feature>
<dbReference type="InterPro" id="IPR011989">
    <property type="entry name" value="ARM-like"/>
</dbReference>
<dbReference type="GO" id="GO:0005876">
    <property type="term" value="C:spindle microtubule"/>
    <property type="evidence" value="ECO:0007669"/>
    <property type="project" value="TreeGrafter"/>
</dbReference>
<comment type="subcellular location">
    <subcellularLocation>
        <location evidence="1">Cytoplasm</location>
        <location evidence="1">Cytoskeleton</location>
    </subcellularLocation>
</comment>
<dbReference type="GO" id="GO:0000776">
    <property type="term" value="C:kinetochore"/>
    <property type="evidence" value="ECO:0007669"/>
    <property type="project" value="TreeGrafter"/>
</dbReference>
<evidence type="ECO:0000256" key="3">
    <source>
        <dbReference type="ARBA" id="ARBA00022737"/>
    </source>
</evidence>
<feature type="compositionally biased region" description="Low complexity" evidence="6">
    <location>
        <begin position="332"/>
        <end position="342"/>
    </location>
</feature>
<feature type="domain" description="TOG" evidence="7">
    <location>
        <begin position="5"/>
        <end position="235"/>
    </location>
</feature>
<dbReference type="GO" id="GO:0040001">
    <property type="term" value="P:establishment of mitotic spindle localization"/>
    <property type="evidence" value="ECO:0007669"/>
    <property type="project" value="TreeGrafter"/>
</dbReference>
<feature type="compositionally biased region" description="Polar residues" evidence="6">
    <location>
        <begin position="1119"/>
        <end position="1145"/>
    </location>
</feature>
<evidence type="ECO:0000313" key="9">
    <source>
        <dbReference type="Proteomes" id="UP000663836"/>
    </source>
</evidence>
<comment type="caution">
    <text evidence="8">The sequence shown here is derived from an EMBL/GenBank/DDBJ whole genome shotgun (WGS) entry which is preliminary data.</text>
</comment>
<feature type="compositionally biased region" description="Low complexity" evidence="6">
    <location>
        <begin position="598"/>
        <end position="612"/>
    </location>
</feature>
<keyword evidence="2" id="KW-0963">Cytoplasm</keyword>
<dbReference type="GO" id="GO:0090307">
    <property type="term" value="P:mitotic spindle assembly"/>
    <property type="evidence" value="ECO:0007669"/>
    <property type="project" value="TreeGrafter"/>
</dbReference>
<feature type="region of interest" description="Disordered" evidence="6">
    <location>
        <begin position="685"/>
        <end position="777"/>
    </location>
</feature>
<dbReference type="Pfam" id="PF12348">
    <property type="entry name" value="CLASP_N"/>
    <property type="match status" value="2"/>
</dbReference>
<feature type="region of interest" description="Disordered" evidence="6">
    <location>
        <begin position="264"/>
        <end position="305"/>
    </location>
</feature>
<dbReference type="GO" id="GO:0072686">
    <property type="term" value="C:mitotic spindle"/>
    <property type="evidence" value="ECO:0007669"/>
    <property type="project" value="TreeGrafter"/>
</dbReference>
<proteinExistence type="predicted"/>
<sequence>MANTSSIIENKNLDQFYPNVLSKEPTVRLECFSILENYLSDINNSIDCEDLTGFINGLLQWIGCSNYRISYNGLRIVELLIERLDKNEFEQYLDNVLLVIIDRLGDGKDQIRDAASRLLLKLMKKFTPQRIWDFIQPLSFENKQFRIKEESQRLLIQTLNEFGASTIQLNKLVPLICKLVSDSNGTVRQQAIDTLVEIYRHVGEKVRGDIAKRDIPEANIMDPSLLEQFLGPSSTQFQLPPLNEDENDELHPLLNGGFQRLSHTRKSLPARPKPSSSTVKSRLNSDNGTSSRSRPTAGIPTRNVATSISAEIDIDTVSSPYSSSSMDRRSRSSSGIPRPYSSALSTRAAASGAVDDAIFEDAFNSSHAIPFSSGKEVENQLLSIRDILADTNNDWEKRVEALKRLRSIIAGNGDQYEEFFRNLRQLDLPLIATVKDLRSQIVREACITLAYMSIRLTNRFERTAEGIMPAMLSLIQNSAKIIATSGAVAMRFIVSNTQSSKLIPLILAGIESKSKEIRRHTYGLLVTMLSQWDFIYLDKHGQLIHNVIRKGLSDADADARSYSRKAFGFFRDHFPLLADALLASLDASKKKTLLGEMSNSSSTHSLASTGASKLRSAVKDVTPRQARAAINDKQQSPGAIARSSSANELALRKKNNLTNLTTPTVQQTTGRPRFLVQSAATTTNTKTLSINSRPPHVVSQSQPGSRSTSPNSMKSSHYLSSTLRTPTNTRSRIPIGSSGGSRVSSRESSPGRTPVTARGGGGNKRRFGRPYGYRAPGSDYGEHVRRVNGAWGADSGDDASETSSICSERSLEDIADVLRRMQSNEWTERKESLASLYHMIRSGRVFSTHELKRLTELLTKRFYDPHSQVFTAFLDVLPEFITAYKRELNEWLYTLLTRLLIRLGAPDLLDSVYKKLKTCLSIVNTSFDVHAQFTVLIRFINDNSSAPGIKAKEILLRYLQQILQQMEPVDIANNADIRIALSKIINWSSEPKSLEMRKAAQGVVLALYNLNRPEFTLMLTALPSTYQDAAAKILRPANSMQSSMHSQQDNKFDFLQRSNSNGLTSSMTSSIHSDVQTPSYASDMRVLMENMQALNINHRQDDLLLSSSSSLKDSGYQDMRSNSSRHYTPQAYRSNQSQSNVTETSDSILDAADRPAAIDIALNMVNQQTLGKEQRQHALRCILKFSKLNDSDTWNLAFSKTLNILTQILDNEQDDTLYKVYSLRIIRELLTHHTSLFMNYIELTIFRILKAQSDTESEITRSAEQAAHAAAEYLPAENTVRVLKPIIEQAKYPMNQSAIAMLQKTIEFMNKDTCTELMSEMIPPLLTAWDTHSHNLTGGENSWDSETSSVRKAAVFCLVSIYLVVGDSLRTHLHKLSASKLKLLNVYISKAQQQTSNTSSLEKSSTISVNSNKI</sequence>
<dbReference type="GO" id="GO:0005881">
    <property type="term" value="C:cytoplasmic microtubule"/>
    <property type="evidence" value="ECO:0007669"/>
    <property type="project" value="TreeGrafter"/>
</dbReference>